<gene>
    <name evidence="1" type="ORF">CCHOA_05690</name>
</gene>
<proteinExistence type="predicted"/>
<dbReference type="EMBL" id="CP033896">
    <property type="protein sequence ID" value="AZA13538.1"/>
    <property type="molecule type" value="Genomic_DNA"/>
</dbReference>
<sequence length="74" mass="8290">MRHLYSGRLVHPQCSFIAPRSKWLIAVGASSAVHSPYILVSDNVHYDILRMSHLTYLNVRDPNTSPYSATLGAH</sequence>
<evidence type="ECO:0000313" key="2">
    <source>
        <dbReference type="Proteomes" id="UP000269019"/>
    </source>
</evidence>
<name>A0A3G6J9H4_9CORY</name>
<accession>A0A3G6J9H4</accession>
<organism evidence="1 2">
    <name type="scientific">Corynebacterium choanae</name>
    <dbReference type="NCBI Taxonomy" id="1862358"/>
    <lineage>
        <taxon>Bacteria</taxon>
        <taxon>Bacillati</taxon>
        <taxon>Actinomycetota</taxon>
        <taxon>Actinomycetes</taxon>
        <taxon>Mycobacteriales</taxon>
        <taxon>Corynebacteriaceae</taxon>
        <taxon>Corynebacterium</taxon>
    </lineage>
</organism>
<protein>
    <submittedName>
        <fullName evidence="1">Uncharacterized protein</fullName>
    </submittedName>
</protein>
<dbReference type="AlphaFoldDB" id="A0A3G6J9H4"/>
<keyword evidence="2" id="KW-1185">Reference proteome</keyword>
<dbReference type="Proteomes" id="UP000269019">
    <property type="component" value="Chromosome"/>
</dbReference>
<dbReference type="KEGG" id="ccho:CCHOA_05690"/>
<reference evidence="1 2" key="1">
    <citation type="submission" date="2018-11" db="EMBL/GenBank/DDBJ databases">
        <authorList>
            <person name="Kleinhagauer T."/>
            <person name="Glaeser S.P."/>
            <person name="Spergser J."/>
            <person name="Ruckert C."/>
            <person name="Kaempfer P."/>
            <person name="Busse H.-J."/>
        </authorList>
    </citation>
    <scope>NUCLEOTIDE SEQUENCE [LARGE SCALE GENOMIC DNA]</scope>
    <source>
        <strain evidence="1 2">200CH</strain>
    </source>
</reference>
<evidence type="ECO:0000313" key="1">
    <source>
        <dbReference type="EMBL" id="AZA13538.1"/>
    </source>
</evidence>